<accession>A0A5T3M1R4</accession>
<comment type="caution">
    <text evidence="2">The sequence shown here is derived from an EMBL/GenBank/DDBJ whole genome shotgun (WGS) entry which is preliminary data.</text>
</comment>
<dbReference type="SMART" id="SM01040">
    <property type="entry name" value="Bro-N"/>
    <property type="match status" value="1"/>
</dbReference>
<sequence length="190" mass="21618">MNSLSKAASEFTIFKFGIHEIRVVTKNGDPWFVADDVCKALQLSNPTMSLKSLDDDERSKFNLGRQGEANVISESGMFTLILRCRDAVKFGSIPHQFRKWVTGEVLPAVRKTGEYKQPGKRVAKNDYSVNAADLLSKLNLICTTWDVARKDIEQFDPKMAERLNSTMNMFWMYTMNMKGIASKKKPLRLN</sequence>
<dbReference type="InterPro" id="IPR003497">
    <property type="entry name" value="BRO_N_domain"/>
</dbReference>
<reference evidence="2" key="1">
    <citation type="submission" date="2018-12" db="EMBL/GenBank/DDBJ databases">
        <authorList>
            <consortium name="GenomeTrakr network: Whole genome sequencing for foodborne pathogen traceback"/>
        </authorList>
    </citation>
    <scope>NUCLEOTIDE SEQUENCE</scope>
    <source>
        <strain evidence="2">FDA00013755</strain>
    </source>
</reference>
<dbReference type="PROSITE" id="PS51750">
    <property type="entry name" value="BRO_N"/>
    <property type="match status" value="1"/>
</dbReference>
<name>A0A5T3M1R4_SALER</name>
<proteinExistence type="predicted"/>
<dbReference type="EMBL" id="AACYOW010000001">
    <property type="protein sequence ID" value="EAN5782222.1"/>
    <property type="molecule type" value="Genomic_DNA"/>
</dbReference>
<feature type="domain" description="Bro-N" evidence="1">
    <location>
        <begin position="1"/>
        <end position="113"/>
    </location>
</feature>
<dbReference type="PANTHER" id="PTHR36180:SF2">
    <property type="entry name" value="BRO FAMILY PROTEIN"/>
    <property type="match status" value="1"/>
</dbReference>
<protein>
    <recommendedName>
        <fullName evidence="1">Bro-N domain-containing protein</fullName>
    </recommendedName>
</protein>
<gene>
    <name evidence="2" type="ORF">EI698_00905</name>
</gene>
<dbReference type="Pfam" id="PF02498">
    <property type="entry name" value="Bro-N"/>
    <property type="match status" value="1"/>
</dbReference>
<dbReference type="AlphaFoldDB" id="A0A5T3M1R4"/>
<organism evidence="2">
    <name type="scientific">Salmonella enterica</name>
    <name type="common">Salmonella choleraesuis</name>
    <dbReference type="NCBI Taxonomy" id="28901"/>
    <lineage>
        <taxon>Bacteria</taxon>
        <taxon>Pseudomonadati</taxon>
        <taxon>Pseudomonadota</taxon>
        <taxon>Gammaproteobacteria</taxon>
        <taxon>Enterobacterales</taxon>
        <taxon>Enterobacteriaceae</taxon>
        <taxon>Salmonella</taxon>
    </lineage>
</organism>
<evidence type="ECO:0000313" key="2">
    <source>
        <dbReference type="EMBL" id="EAN5782222.1"/>
    </source>
</evidence>
<dbReference type="PANTHER" id="PTHR36180">
    <property type="entry name" value="DNA-BINDING PROTEIN-RELATED-RELATED"/>
    <property type="match status" value="1"/>
</dbReference>
<evidence type="ECO:0000259" key="1">
    <source>
        <dbReference type="PROSITE" id="PS51750"/>
    </source>
</evidence>